<gene>
    <name evidence="1" type="ORF">LY79DRAFT_330293</name>
</gene>
<comment type="caution">
    <text evidence="1">The sequence shown here is derived from an EMBL/GenBank/DDBJ whole genome shotgun (WGS) entry which is preliminary data.</text>
</comment>
<sequence>MRSNNYLLRCTVREYLTSWTNGRSRRRISPNQQSGLQCTYLNTYKYALKGGMQEYQGLRHKQARGGRILRARTVQSTDLPSFLPVPSSLTVSPFPVVCRPFPPSLPCQTLFPCVPAQTCSWLVPPAVVNAGCPVLDI</sequence>
<dbReference type="Proteomes" id="UP001230504">
    <property type="component" value="Unassembled WGS sequence"/>
</dbReference>
<dbReference type="RefSeq" id="XP_060411055.1">
    <property type="nucleotide sequence ID" value="XM_060552494.1"/>
</dbReference>
<dbReference type="AlphaFoldDB" id="A0AAD8PTZ0"/>
<dbReference type="GeneID" id="85436734"/>
<proteinExistence type="predicted"/>
<dbReference type="EMBL" id="JAHLJV010000060">
    <property type="protein sequence ID" value="KAK1579977.1"/>
    <property type="molecule type" value="Genomic_DNA"/>
</dbReference>
<organism evidence="1 2">
    <name type="scientific">Colletotrichum navitas</name>
    <dbReference type="NCBI Taxonomy" id="681940"/>
    <lineage>
        <taxon>Eukaryota</taxon>
        <taxon>Fungi</taxon>
        <taxon>Dikarya</taxon>
        <taxon>Ascomycota</taxon>
        <taxon>Pezizomycotina</taxon>
        <taxon>Sordariomycetes</taxon>
        <taxon>Hypocreomycetidae</taxon>
        <taxon>Glomerellales</taxon>
        <taxon>Glomerellaceae</taxon>
        <taxon>Colletotrichum</taxon>
        <taxon>Colletotrichum graminicola species complex</taxon>
    </lineage>
</organism>
<accession>A0AAD8PTZ0</accession>
<keyword evidence="2" id="KW-1185">Reference proteome</keyword>
<protein>
    <submittedName>
        <fullName evidence="1">Uncharacterized protein</fullName>
    </submittedName>
</protein>
<evidence type="ECO:0000313" key="2">
    <source>
        <dbReference type="Proteomes" id="UP001230504"/>
    </source>
</evidence>
<reference evidence="1" key="1">
    <citation type="submission" date="2021-06" db="EMBL/GenBank/DDBJ databases">
        <title>Comparative genomics, transcriptomics and evolutionary studies reveal genomic signatures of adaptation to plant cell wall in hemibiotrophic fungi.</title>
        <authorList>
            <consortium name="DOE Joint Genome Institute"/>
            <person name="Baroncelli R."/>
            <person name="Diaz J.F."/>
            <person name="Benocci T."/>
            <person name="Peng M."/>
            <person name="Battaglia E."/>
            <person name="Haridas S."/>
            <person name="Andreopoulos W."/>
            <person name="Labutti K."/>
            <person name="Pangilinan J."/>
            <person name="Floch G.L."/>
            <person name="Makela M.R."/>
            <person name="Henrissat B."/>
            <person name="Grigoriev I.V."/>
            <person name="Crouch J.A."/>
            <person name="De Vries R.P."/>
            <person name="Sukno S.A."/>
            <person name="Thon M.R."/>
        </authorList>
    </citation>
    <scope>NUCLEOTIDE SEQUENCE</scope>
    <source>
        <strain evidence="1">CBS 125086</strain>
    </source>
</reference>
<evidence type="ECO:0000313" key="1">
    <source>
        <dbReference type="EMBL" id="KAK1579977.1"/>
    </source>
</evidence>
<name>A0AAD8PTZ0_9PEZI</name>